<proteinExistence type="predicted"/>
<name>A0A6H9WKU4_9MICO</name>
<sequence>MPRRTDARMSRHRDTPATIGAMPKIVDHEQRRADIISGLLRVVARDGIDAATTRALAKELGVATGSLWHYFSNFDTLVAEATARVIDLVSTRIAERTTNVRGMAKFDAIMTELLPLDDVTRNEAVIIVNLWGRLSTRTVYFEWVGTIETWWEDLRAAMCEAVEDGELVPETPVEELVQVFAAITHGQQVAHAAIPETPPEAHEAIVRTVLAPWRA</sequence>
<gene>
    <name evidence="6" type="ORF">F8O04_11930</name>
</gene>
<feature type="DNA-binding region" description="H-T-H motif" evidence="4">
    <location>
        <begin position="52"/>
        <end position="71"/>
    </location>
</feature>
<dbReference type="InterPro" id="IPR036271">
    <property type="entry name" value="Tet_transcr_reg_TetR-rel_C_sf"/>
</dbReference>
<keyword evidence="3" id="KW-0804">Transcription</keyword>
<protein>
    <submittedName>
        <fullName evidence="6">TetR/AcrR family transcriptional regulator</fullName>
    </submittedName>
</protein>
<dbReference type="GO" id="GO:0003700">
    <property type="term" value="F:DNA-binding transcription factor activity"/>
    <property type="evidence" value="ECO:0007669"/>
    <property type="project" value="TreeGrafter"/>
</dbReference>
<evidence type="ECO:0000259" key="5">
    <source>
        <dbReference type="PROSITE" id="PS50977"/>
    </source>
</evidence>
<evidence type="ECO:0000313" key="6">
    <source>
        <dbReference type="EMBL" id="KAB1648389.1"/>
    </source>
</evidence>
<keyword evidence="1" id="KW-0805">Transcription regulation</keyword>
<organism evidence="6 7">
    <name type="scientific">Pseudoclavibacter endophyticus</name>
    <dbReference type="NCBI Taxonomy" id="1778590"/>
    <lineage>
        <taxon>Bacteria</taxon>
        <taxon>Bacillati</taxon>
        <taxon>Actinomycetota</taxon>
        <taxon>Actinomycetes</taxon>
        <taxon>Micrococcales</taxon>
        <taxon>Microbacteriaceae</taxon>
        <taxon>Pseudoclavibacter</taxon>
    </lineage>
</organism>
<evidence type="ECO:0000313" key="7">
    <source>
        <dbReference type="Proteomes" id="UP000431744"/>
    </source>
</evidence>
<dbReference type="GO" id="GO:0000976">
    <property type="term" value="F:transcription cis-regulatory region binding"/>
    <property type="evidence" value="ECO:0007669"/>
    <property type="project" value="TreeGrafter"/>
</dbReference>
<dbReference type="Gene3D" id="1.10.357.10">
    <property type="entry name" value="Tetracycline Repressor, domain 2"/>
    <property type="match status" value="1"/>
</dbReference>
<dbReference type="PROSITE" id="PS50977">
    <property type="entry name" value="HTH_TETR_2"/>
    <property type="match status" value="1"/>
</dbReference>
<dbReference type="Pfam" id="PF00440">
    <property type="entry name" value="TetR_N"/>
    <property type="match status" value="1"/>
</dbReference>
<dbReference type="SUPFAM" id="SSF48498">
    <property type="entry name" value="Tetracyclin repressor-like, C-terminal domain"/>
    <property type="match status" value="1"/>
</dbReference>
<evidence type="ECO:0000256" key="2">
    <source>
        <dbReference type="ARBA" id="ARBA00023125"/>
    </source>
</evidence>
<dbReference type="EMBL" id="WBJY01000002">
    <property type="protein sequence ID" value="KAB1648389.1"/>
    <property type="molecule type" value="Genomic_DNA"/>
</dbReference>
<dbReference type="AlphaFoldDB" id="A0A6H9WKU4"/>
<evidence type="ECO:0000256" key="3">
    <source>
        <dbReference type="ARBA" id="ARBA00023163"/>
    </source>
</evidence>
<evidence type="ECO:0000256" key="1">
    <source>
        <dbReference type="ARBA" id="ARBA00023015"/>
    </source>
</evidence>
<feature type="domain" description="HTH tetR-type" evidence="5">
    <location>
        <begin position="29"/>
        <end position="89"/>
    </location>
</feature>
<keyword evidence="7" id="KW-1185">Reference proteome</keyword>
<dbReference type="PANTHER" id="PTHR30055:SF234">
    <property type="entry name" value="HTH-TYPE TRANSCRIPTIONAL REGULATOR BETI"/>
    <property type="match status" value="1"/>
</dbReference>
<evidence type="ECO:0000256" key="4">
    <source>
        <dbReference type="PROSITE-ProRule" id="PRU00335"/>
    </source>
</evidence>
<reference evidence="6 7" key="1">
    <citation type="submission" date="2019-09" db="EMBL/GenBank/DDBJ databases">
        <title>Phylogeny of genus Pseudoclavibacter and closely related genus.</title>
        <authorList>
            <person name="Li Y."/>
        </authorList>
    </citation>
    <scope>NUCLEOTIDE SEQUENCE [LARGE SCALE GENOMIC DNA]</scope>
    <source>
        <strain evidence="6 7">EGI 60007</strain>
    </source>
</reference>
<keyword evidence="2 4" id="KW-0238">DNA-binding</keyword>
<dbReference type="OrthoDB" id="9816296at2"/>
<accession>A0A6H9WKU4</accession>
<dbReference type="InterPro" id="IPR001647">
    <property type="entry name" value="HTH_TetR"/>
</dbReference>
<dbReference type="InterPro" id="IPR009057">
    <property type="entry name" value="Homeodomain-like_sf"/>
</dbReference>
<dbReference type="PANTHER" id="PTHR30055">
    <property type="entry name" value="HTH-TYPE TRANSCRIPTIONAL REGULATOR RUTR"/>
    <property type="match status" value="1"/>
</dbReference>
<dbReference type="Proteomes" id="UP000431744">
    <property type="component" value="Unassembled WGS sequence"/>
</dbReference>
<dbReference type="InterPro" id="IPR050109">
    <property type="entry name" value="HTH-type_TetR-like_transc_reg"/>
</dbReference>
<dbReference type="SUPFAM" id="SSF46689">
    <property type="entry name" value="Homeodomain-like"/>
    <property type="match status" value="1"/>
</dbReference>
<comment type="caution">
    <text evidence="6">The sequence shown here is derived from an EMBL/GenBank/DDBJ whole genome shotgun (WGS) entry which is preliminary data.</text>
</comment>